<dbReference type="PANTHER" id="PTHR33317:SF4">
    <property type="entry name" value="POLYNUCLEOTIDYL TRANSFERASE, RIBONUCLEASE H-LIKE SUPERFAMILY PROTEIN"/>
    <property type="match status" value="1"/>
</dbReference>
<dbReference type="EMBL" id="MFRA01000005">
    <property type="protein sequence ID" value="OGH92713.1"/>
    <property type="molecule type" value="Genomic_DNA"/>
</dbReference>
<dbReference type="GO" id="GO:0004518">
    <property type="term" value="F:nuclease activity"/>
    <property type="evidence" value="ECO:0007669"/>
    <property type="project" value="UniProtKB-KW"/>
</dbReference>
<keyword evidence="3 5" id="KW-0540">Nuclease</keyword>
<feature type="domain" description="YqgF/RNase H-like" evidence="6">
    <location>
        <begin position="1"/>
        <end position="101"/>
    </location>
</feature>
<name>A0A1F6P9T3_9BACT</name>
<reference evidence="7 8" key="1">
    <citation type="journal article" date="2016" name="Nat. Commun.">
        <title>Thousands of microbial genomes shed light on interconnected biogeochemical processes in an aquifer system.</title>
        <authorList>
            <person name="Anantharaman K."/>
            <person name="Brown C.T."/>
            <person name="Hug L.A."/>
            <person name="Sharon I."/>
            <person name="Castelle C.J."/>
            <person name="Probst A.J."/>
            <person name="Thomas B.C."/>
            <person name="Singh A."/>
            <person name="Wilkins M.J."/>
            <person name="Karaoz U."/>
            <person name="Brodie E.L."/>
            <person name="Williams K.H."/>
            <person name="Hubbard S.S."/>
            <person name="Banfield J.F."/>
        </authorList>
    </citation>
    <scope>NUCLEOTIDE SEQUENCE [LARGE SCALE GENOMIC DNA]</scope>
</reference>
<dbReference type="PANTHER" id="PTHR33317">
    <property type="entry name" value="POLYNUCLEOTIDYL TRANSFERASE, RIBONUCLEASE H-LIKE SUPERFAMILY PROTEIN"/>
    <property type="match status" value="1"/>
</dbReference>
<dbReference type="Proteomes" id="UP000176634">
    <property type="component" value="Unassembled WGS sequence"/>
</dbReference>
<dbReference type="GO" id="GO:0016788">
    <property type="term" value="F:hydrolase activity, acting on ester bonds"/>
    <property type="evidence" value="ECO:0007669"/>
    <property type="project" value="UniProtKB-UniRule"/>
</dbReference>
<comment type="subcellular location">
    <subcellularLocation>
        <location evidence="5">Cytoplasm</location>
    </subcellularLocation>
</comment>
<dbReference type="SMART" id="SM00732">
    <property type="entry name" value="YqgFc"/>
    <property type="match status" value="1"/>
</dbReference>
<dbReference type="GO" id="GO:0005829">
    <property type="term" value="C:cytosol"/>
    <property type="evidence" value="ECO:0007669"/>
    <property type="project" value="TreeGrafter"/>
</dbReference>
<dbReference type="InterPro" id="IPR037027">
    <property type="entry name" value="YqgF/RNaseH-like_dom_sf"/>
</dbReference>
<evidence type="ECO:0000256" key="5">
    <source>
        <dbReference type="HAMAP-Rule" id="MF_00651"/>
    </source>
</evidence>
<evidence type="ECO:0000259" key="6">
    <source>
        <dbReference type="SMART" id="SM00732"/>
    </source>
</evidence>
<evidence type="ECO:0000256" key="2">
    <source>
        <dbReference type="ARBA" id="ARBA00022517"/>
    </source>
</evidence>
<dbReference type="InterPro" id="IPR006641">
    <property type="entry name" value="YqgF/RNaseH-like_dom"/>
</dbReference>
<dbReference type="InterPro" id="IPR012337">
    <property type="entry name" value="RNaseH-like_sf"/>
</dbReference>
<dbReference type="CDD" id="cd16964">
    <property type="entry name" value="YqgF"/>
    <property type="match status" value="1"/>
</dbReference>
<dbReference type="EC" id="3.1.-.-" evidence="5"/>
<dbReference type="Pfam" id="PF03652">
    <property type="entry name" value="RuvX"/>
    <property type="match status" value="1"/>
</dbReference>
<dbReference type="NCBIfam" id="TIGR00250">
    <property type="entry name" value="RNAse_H_YqgF"/>
    <property type="match status" value="1"/>
</dbReference>
<comment type="function">
    <text evidence="5">Could be a nuclease involved in processing of the 5'-end of pre-16S rRNA.</text>
</comment>
<organism evidence="7 8">
    <name type="scientific">Candidatus Magasanikbacteria bacterium RIFOXYD1_FULL_40_23</name>
    <dbReference type="NCBI Taxonomy" id="1798705"/>
    <lineage>
        <taxon>Bacteria</taxon>
        <taxon>Candidatus Magasanikiibacteriota</taxon>
    </lineage>
</organism>
<dbReference type="GO" id="GO:0000967">
    <property type="term" value="P:rRNA 5'-end processing"/>
    <property type="evidence" value="ECO:0007669"/>
    <property type="project" value="UniProtKB-UniRule"/>
</dbReference>
<dbReference type="HAMAP" id="MF_00651">
    <property type="entry name" value="Nuclease_YqgF"/>
    <property type="match status" value="1"/>
</dbReference>
<dbReference type="Gene3D" id="3.30.420.140">
    <property type="entry name" value="YqgF/RNase H-like domain"/>
    <property type="match status" value="1"/>
</dbReference>
<evidence type="ECO:0000313" key="8">
    <source>
        <dbReference type="Proteomes" id="UP000176634"/>
    </source>
</evidence>
<evidence type="ECO:0000256" key="4">
    <source>
        <dbReference type="ARBA" id="ARBA00022801"/>
    </source>
</evidence>
<dbReference type="STRING" id="1798705.A2563_03510"/>
<accession>A0A1F6P9T3</accession>
<sequence>MILLAIDFGTKNIGLAKASTEVDVVLPFGVISNVDKNQAEQELVKLIKDQRVDKIIVGLPFGLDGKENNNTIRIREFVERLKKEVDVSFEFITEVFSSQAGDRMGVGVSRDEKSAMVILQSYLEKTALGGKQ</sequence>
<evidence type="ECO:0000313" key="7">
    <source>
        <dbReference type="EMBL" id="OGH92713.1"/>
    </source>
</evidence>
<keyword evidence="4 5" id="KW-0378">Hydrolase</keyword>
<gene>
    <name evidence="7" type="ORF">A2563_03510</name>
</gene>
<dbReference type="SUPFAM" id="SSF53098">
    <property type="entry name" value="Ribonuclease H-like"/>
    <property type="match status" value="1"/>
</dbReference>
<proteinExistence type="inferred from homology"/>
<keyword evidence="1 5" id="KW-0963">Cytoplasm</keyword>
<dbReference type="AlphaFoldDB" id="A0A1F6P9T3"/>
<protein>
    <recommendedName>
        <fullName evidence="5">Putative pre-16S rRNA nuclease</fullName>
        <ecNumber evidence="5">3.1.-.-</ecNumber>
    </recommendedName>
</protein>
<evidence type="ECO:0000256" key="3">
    <source>
        <dbReference type="ARBA" id="ARBA00022722"/>
    </source>
</evidence>
<comment type="similarity">
    <text evidence="5">Belongs to the YqgF HJR family.</text>
</comment>
<comment type="caution">
    <text evidence="7">The sequence shown here is derived from an EMBL/GenBank/DDBJ whole genome shotgun (WGS) entry which is preliminary data.</text>
</comment>
<evidence type="ECO:0000256" key="1">
    <source>
        <dbReference type="ARBA" id="ARBA00022490"/>
    </source>
</evidence>
<keyword evidence="2 5" id="KW-0690">Ribosome biogenesis</keyword>
<dbReference type="InterPro" id="IPR005227">
    <property type="entry name" value="YqgF"/>
</dbReference>